<dbReference type="Proteomes" id="UP000005737">
    <property type="component" value="Unassembled WGS sequence"/>
</dbReference>
<feature type="region of interest" description="Disordered" evidence="1">
    <location>
        <begin position="20"/>
        <end position="43"/>
    </location>
</feature>
<reference evidence="2 3" key="1">
    <citation type="submission" date="2011-10" db="EMBL/GenBank/DDBJ databases">
        <title>The Improved High-Quality Draft genome of Leptonema illini DSM 21528.</title>
        <authorList>
            <consortium name="US DOE Joint Genome Institute (JGI-PGF)"/>
            <person name="Lucas S."/>
            <person name="Copeland A."/>
            <person name="Lapidus A."/>
            <person name="Glavina del Rio T."/>
            <person name="Dalin E."/>
            <person name="Tice H."/>
            <person name="Bruce D."/>
            <person name="Goodwin L."/>
            <person name="Pitluck S."/>
            <person name="Peters L."/>
            <person name="Mikhailova N."/>
            <person name="Held B."/>
            <person name="Kyrpides N."/>
            <person name="Mavromatis K."/>
            <person name="Ivanova N."/>
            <person name="Markowitz V."/>
            <person name="Cheng J.-F."/>
            <person name="Hugenholtz P."/>
            <person name="Woyke T."/>
            <person name="Wu D."/>
            <person name="Gronow S."/>
            <person name="Wellnitz S."/>
            <person name="Brambilla E.-M."/>
            <person name="Klenk H.-P."/>
            <person name="Eisen J.A."/>
        </authorList>
    </citation>
    <scope>NUCLEOTIDE SEQUENCE [LARGE SCALE GENOMIC DNA]</scope>
    <source>
        <strain evidence="2 3">DSM 21528</strain>
    </source>
</reference>
<accession>H2CI67</accession>
<proteinExistence type="predicted"/>
<evidence type="ECO:0000313" key="2">
    <source>
        <dbReference type="EMBL" id="EHQ04840.1"/>
    </source>
</evidence>
<gene>
    <name evidence="2" type="ORF">Lepil_0131</name>
</gene>
<dbReference type="STRING" id="183.GCA_002009735_00652"/>
<evidence type="ECO:0000256" key="1">
    <source>
        <dbReference type="SAM" id="MobiDB-lite"/>
    </source>
</evidence>
<protein>
    <submittedName>
        <fullName evidence="2">Uncharacterized protein</fullName>
    </submittedName>
</protein>
<sequence>MSAYPDWLCSSILQGYHSHGDEQQVDEDIAHGKPGRMGNRRQTPPVPVIWIKNSRAPGSVLYCLFHLPVLQTEVEKWLNCCKNFPDSDVSVYSRQDRSRENGPISMKGPISGLLFTLLQ</sequence>
<dbReference type="AlphaFoldDB" id="H2CI67"/>
<evidence type="ECO:0000313" key="3">
    <source>
        <dbReference type="Proteomes" id="UP000005737"/>
    </source>
</evidence>
<dbReference type="HOGENOM" id="CLU_2058490_0_0_12"/>
<dbReference type="EMBL" id="JH597773">
    <property type="protein sequence ID" value="EHQ04840.1"/>
    <property type="molecule type" value="Genomic_DNA"/>
</dbReference>
<keyword evidence="3" id="KW-1185">Reference proteome</keyword>
<organism evidence="2 3">
    <name type="scientific">Leptonema illini DSM 21528</name>
    <dbReference type="NCBI Taxonomy" id="929563"/>
    <lineage>
        <taxon>Bacteria</taxon>
        <taxon>Pseudomonadati</taxon>
        <taxon>Spirochaetota</taxon>
        <taxon>Spirochaetia</taxon>
        <taxon>Leptospirales</taxon>
        <taxon>Leptospiraceae</taxon>
        <taxon>Leptonema</taxon>
    </lineage>
</organism>
<name>H2CI67_9LEPT</name>